<proteinExistence type="predicted"/>
<comment type="caution">
    <text evidence="1">The sequence shown here is derived from an EMBL/GenBank/DDBJ whole genome shotgun (WGS) entry which is preliminary data.</text>
</comment>
<accession>A0A5M6INU7</accession>
<gene>
    <name evidence="1" type="ORF">F1189_23120</name>
</gene>
<dbReference type="AlphaFoldDB" id="A0A5M6INU7"/>
<protein>
    <submittedName>
        <fullName evidence="1">Uncharacterized protein</fullName>
    </submittedName>
</protein>
<dbReference type="EMBL" id="VWPK01000046">
    <property type="protein sequence ID" value="KAA5609657.1"/>
    <property type="molecule type" value="Genomic_DNA"/>
</dbReference>
<sequence length="320" mass="32708">MQTIAVSRTTVAPAVAAAAAVRVGLNCARTTAAPSRVATASAPARLSLTRMNPVPSVAAAGAGRVSATMNRVMAGPTVAAGTAVAIAVSVARVTATPVIQARASVPRLPAGARLQAKISKAYGIAASKIGQPYAMYRPASATAPMAAQAGTVAAAFKPMGKAFGAPNTPQNPWFDGHMDLSVVQRGDVLVGPGGTFFIWQMVPLGATLCVQCNATVTVSRPGQPATGDDYYGGNATADEVVLMSGWPASVLQGTKGERGDLSLPSDVRMPWKTILLPAWTGAQIRNGDIITTAEDRPMRYVVSGAELTDGWRISAALAVA</sequence>
<dbReference type="RefSeq" id="WP_150043277.1">
    <property type="nucleotide sequence ID" value="NZ_VWPK01000046.1"/>
</dbReference>
<dbReference type="Proteomes" id="UP000325255">
    <property type="component" value="Unassembled WGS sequence"/>
</dbReference>
<evidence type="ECO:0000313" key="1">
    <source>
        <dbReference type="EMBL" id="KAA5609657.1"/>
    </source>
</evidence>
<name>A0A5M6INU7_9PROT</name>
<evidence type="ECO:0000313" key="2">
    <source>
        <dbReference type="Proteomes" id="UP000325255"/>
    </source>
</evidence>
<reference evidence="1 2" key="1">
    <citation type="submission" date="2019-09" db="EMBL/GenBank/DDBJ databases">
        <title>Genome sequence of Rhodovastum atsumiense, a diverse member of the Acetobacteraceae family of non-sulfur purple photosynthetic bacteria.</title>
        <authorList>
            <person name="Meyer T."/>
            <person name="Kyndt J."/>
        </authorList>
    </citation>
    <scope>NUCLEOTIDE SEQUENCE [LARGE SCALE GENOMIC DNA]</scope>
    <source>
        <strain evidence="1 2">DSM 21279</strain>
    </source>
</reference>
<dbReference type="OrthoDB" id="7271194at2"/>
<organism evidence="1 2">
    <name type="scientific">Rhodovastum atsumiense</name>
    <dbReference type="NCBI Taxonomy" id="504468"/>
    <lineage>
        <taxon>Bacteria</taxon>
        <taxon>Pseudomonadati</taxon>
        <taxon>Pseudomonadota</taxon>
        <taxon>Alphaproteobacteria</taxon>
        <taxon>Acetobacterales</taxon>
        <taxon>Acetobacteraceae</taxon>
        <taxon>Rhodovastum</taxon>
    </lineage>
</organism>
<keyword evidence="2" id="KW-1185">Reference proteome</keyword>